<reference evidence="1 2" key="2">
    <citation type="journal article" date="2009" name="PLoS ONE">
        <title>The photosynthetic apparatus and its regulation in the aerobic gammaproteobacterium Congregibacter litoralis gen. nov., sp. nov.</title>
        <authorList>
            <person name="Spring S."/>
            <person name="Lunsdorf H."/>
            <person name="Fuchs B.M."/>
            <person name="Tindall B.J."/>
        </authorList>
    </citation>
    <scope>NUCLEOTIDE SEQUENCE [LARGE SCALE GENOMIC DNA]</scope>
    <source>
        <strain evidence="1">KT71</strain>
    </source>
</reference>
<comment type="caution">
    <text evidence="1">The sequence shown here is derived from an EMBL/GenBank/DDBJ whole genome shotgun (WGS) entry which is preliminary data.</text>
</comment>
<dbReference type="eggNOG" id="ENOG502Z83Q">
    <property type="taxonomic scope" value="Bacteria"/>
</dbReference>
<gene>
    <name evidence="1" type="ORF">KT71_002852</name>
</gene>
<name>V7HUX1_9GAMM</name>
<accession>V7HUX1</accession>
<dbReference type="HOGENOM" id="CLU_1926646_0_0_6"/>
<protein>
    <recommendedName>
        <fullName evidence="3">Apea-like HEPN domain-containing protein</fullName>
    </recommendedName>
</protein>
<organism evidence="1 2">
    <name type="scientific">Congregibacter litoralis KT71</name>
    <dbReference type="NCBI Taxonomy" id="314285"/>
    <lineage>
        <taxon>Bacteria</taxon>
        <taxon>Pseudomonadati</taxon>
        <taxon>Pseudomonadota</taxon>
        <taxon>Gammaproteobacteria</taxon>
        <taxon>Cellvibrionales</taxon>
        <taxon>Halieaceae</taxon>
        <taxon>Congregibacter</taxon>
    </lineage>
</organism>
<reference evidence="1 2" key="1">
    <citation type="journal article" date="2007" name="Proc. Natl. Acad. Sci. U.S.A.">
        <title>Characterization of a marine gammaproteobacterium capable of aerobic anoxygenic photosynthesis.</title>
        <authorList>
            <person name="Fuchs B.M."/>
            <person name="Spring S."/>
            <person name="Teeling H."/>
            <person name="Quast C."/>
            <person name="Wulf J."/>
            <person name="Schattenhofer M."/>
            <person name="Yan S."/>
            <person name="Ferriera S."/>
            <person name="Johnson J."/>
            <person name="Glockner F.O."/>
            <person name="Amann R."/>
        </authorList>
    </citation>
    <scope>NUCLEOTIDE SEQUENCE [LARGE SCALE GENOMIC DNA]</scope>
    <source>
        <strain evidence="1">KT71</strain>
    </source>
</reference>
<dbReference type="EMBL" id="AAOA02000003">
    <property type="protein sequence ID" value="ESZ89337.1"/>
    <property type="molecule type" value="Genomic_DNA"/>
</dbReference>
<sequence length="108" mass="12190">MFQPFWDAHHGDESESDWETRFAETKSGAHRALARSDTTTVLSIVLTRLYTLRNQLIHGGATWSGSVNRGQLRDCSKFLGELVPTLIQVMMDHPNTLWGEACYPVVEV</sequence>
<evidence type="ECO:0000313" key="1">
    <source>
        <dbReference type="EMBL" id="ESZ89337.1"/>
    </source>
</evidence>
<evidence type="ECO:0000313" key="2">
    <source>
        <dbReference type="Proteomes" id="UP000019205"/>
    </source>
</evidence>
<evidence type="ECO:0008006" key="3">
    <source>
        <dbReference type="Google" id="ProtNLM"/>
    </source>
</evidence>
<dbReference type="Proteomes" id="UP000019205">
    <property type="component" value="Chromosome"/>
</dbReference>
<keyword evidence="2" id="KW-1185">Reference proteome</keyword>
<dbReference type="STRING" id="314285.KT71_002852"/>
<proteinExistence type="predicted"/>
<dbReference type="AlphaFoldDB" id="V7HUX1"/>